<sequence length="78" mass="8916">MTMNACTVMDDENTLRNPDNEHCTVLDEGNTLRDTDREDEAGRETDGSANCLDTEKLLMQHYFFKKICSKSKTDILIL</sequence>
<evidence type="ECO:0000313" key="2">
    <source>
        <dbReference type="EMBL" id="GFU61609.1"/>
    </source>
</evidence>
<protein>
    <submittedName>
        <fullName evidence="2">Uncharacterized protein</fullName>
    </submittedName>
</protein>
<evidence type="ECO:0000313" key="3">
    <source>
        <dbReference type="Proteomes" id="UP000887013"/>
    </source>
</evidence>
<dbReference type="AlphaFoldDB" id="A0A8X6R1D5"/>
<dbReference type="Proteomes" id="UP000887013">
    <property type="component" value="Unassembled WGS sequence"/>
</dbReference>
<dbReference type="EMBL" id="BMAW01040927">
    <property type="protein sequence ID" value="GFU61609.1"/>
    <property type="molecule type" value="Genomic_DNA"/>
</dbReference>
<accession>A0A8X6R1D5</accession>
<evidence type="ECO:0000256" key="1">
    <source>
        <dbReference type="SAM" id="MobiDB-lite"/>
    </source>
</evidence>
<feature type="compositionally biased region" description="Basic and acidic residues" evidence="1">
    <location>
        <begin position="18"/>
        <end position="46"/>
    </location>
</feature>
<reference evidence="2" key="1">
    <citation type="submission" date="2020-08" db="EMBL/GenBank/DDBJ databases">
        <title>Multicomponent nature underlies the extraordinary mechanical properties of spider dragline silk.</title>
        <authorList>
            <person name="Kono N."/>
            <person name="Nakamura H."/>
            <person name="Mori M."/>
            <person name="Yoshida Y."/>
            <person name="Ohtoshi R."/>
            <person name="Malay A.D."/>
            <person name="Moran D.A.P."/>
            <person name="Tomita M."/>
            <person name="Numata K."/>
            <person name="Arakawa K."/>
        </authorList>
    </citation>
    <scope>NUCLEOTIDE SEQUENCE</scope>
</reference>
<name>A0A8X6R1D5_NEPPI</name>
<gene>
    <name evidence="2" type="ORF">NPIL_621751</name>
</gene>
<organism evidence="2 3">
    <name type="scientific">Nephila pilipes</name>
    <name type="common">Giant wood spider</name>
    <name type="synonym">Nephila maculata</name>
    <dbReference type="NCBI Taxonomy" id="299642"/>
    <lineage>
        <taxon>Eukaryota</taxon>
        <taxon>Metazoa</taxon>
        <taxon>Ecdysozoa</taxon>
        <taxon>Arthropoda</taxon>
        <taxon>Chelicerata</taxon>
        <taxon>Arachnida</taxon>
        <taxon>Araneae</taxon>
        <taxon>Araneomorphae</taxon>
        <taxon>Entelegynae</taxon>
        <taxon>Araneoidea</taxon>
        <taxon>Nephilidae</taxon>
        <taxon>Nephila</taxon>
    </lineage>
</organism>
<proteinExistence type="predicted"/>
<feature type="region of interest" description="Disordered" evidence="1">
    <location>
        <begin position="17"/>
        <end position="47"/>
    </location>
</feature>
<keyword evidence="3" id="KW-1185">Reference proteome</keyword>
<comment type="caution">
    <text evidence="2">The sequence shown here is derived from an EMBL/GenBank/DDBJ whole genome shotgun (WGS) entry which is preliminary data.</text>
</comment>